<evidence type="ECO:0000259" key="2">
    <source>
        <dbReference type="Pfam" id="PF13828"/>
    </source>
</evidence>
<reference evidence="4" key="1">
    <citation type="journal article" date="2019" name="Int. J. Syst. Evol. Microbiol.">
        <title>The Global Catalogue of Microorganisms (GCM) 10K type strain sequencing project: providing services to taxonomists for standard genome sequencing and annotation.</title>
        <authorList>
            <consortium name="The Broad Institute Genomics Platform"/>
            <consortium name="The Broad Institute Genome Sequencing Center for Infectious Disease"/>
            <person name="Wu L."/>
            <person name="Ma J."/>
        </authorList>
    </citation>
    <scope>NUCLEOTIDE SEQUENCE [LARGE SCALE GENOMIC DNA]</scope>
    <source>
        <strain evidence="4">CGMCC 1.15474</strain>
    </source>
</reference>
<keyword evidence="1" id="KW-1133">Transmembrane helix</keyword>
<accession>A0ABW5BPR8</accession>
<sequence>MMERKSKTNSHSVISLSVGILSILLPFLGLVLGVIGIVIARKALKEIEKTGDSGRGLATSGLIFSSVGFIIQFFGVFGIIAFYSVSNVG</sequence>
<gene>
    <name evidence="3" type="ORF">ACFSKK_00310</name>
</gene>
<keyword evidence="1" id="KW-0812">Transmembrane</keyword>
<comment type="caution">
    <text evidence="3">The sequence shown here is derived from an EMBL/GenBank/DDBJ whole genome shotgun (WGS) entry which is preliminary data.</text>
</comment>
<dbReference type="RefSeq" id="WP_345740735.1">
    <property type="nucleotide sequence ID" value="NZ_CP095550.1"/>
</dbReference>
<dbReference type="Proteomes" id="UP001597318">
    <property type="component" value="Unassembled WGS sequence"/>
</dbReference>
<dbReference type="EMBL" id="JBHUIK010000001">
    <property type="protein sequence ID" value="MFD2212148.1"/>
    <property type="molecule type" value="Genomic_DNA"/>
</dbReference>
<evidence type="ECO:0000256" key="1">
    <source>
        <dbReference type="SAM" id="Phobius"/>
    </source>
</evidence>
<name>A0ABW5BPR8_9BACI</name>
<keyword evidence="1" id="KW-0472">Membrane</keyword>
<feature type="transmembrane region" description="Helical" evidence="1">
    <location>
        <begin position="61"/>
        <end position="83"/>
    </location>
</feature>
<evidence type="ECO:0000313" key="3">
    <source>
        <dbReference type="EMBL" id="MFD2212148.1"/>
    </source>
</evidence>
<dbReference type="Pfam" id="PF13828">
    <property type="entry name" value="DUF4190"/>
    <property type="match status" value="1"/>
</dbReference>
<organism evidence="3 4">
    <name type="scientific">Metabacillus endolithicus</name>
    <dbReference type="NCBI Taxonomy" id="1535204"/>
    <lineage>
        <taxon>Bacteria</taxon>
        <taxon>Bacillati</taxon>
        <taxon>Bacillota</taxon>
        <taxon>Bacilli</taxon>
        <taxon>Bacillales</taxon>
        <taxon>Bacillaceae</taxon>
        <taxon>Metabacillus</taxon>
    </lineage>
</organism>
<keyword evidence="4" id="KW-1185">Reference proteome</keyword>
<proteinExistence type="predicted"/>
<feature type="domain" description="DUF4190" evidence="2">
    <location>
        <begin position="12"/>
        <end position="71"/>
    </location>
</feature>
<protein>
    <submittedName>
        <fullName evidence="3">DUF4190 domain-containing protein</fullName>
    </submittedName>
</protein>
<dbReference type="InterPro" id="IPR025241">
    <property type="entry name" value="DUF4190"/>
</dbReference>
<feature type="transmembrane region" description="Helical" evidence="1">
    <location>
        <begin position="12"/>
        <end position="40"/>
    </location>
</feature>
<evidence type="ECO:0000313" key="4">
    <source>
        <dbReference type="Proteomes" id="UP001597318"/>
    </source>
</evidence>